<dbReference type="InterPro" id="IPR036065">
    <property type="entry name" value="BolA-like_sf"/>
</dbReference>
<dbReference type="SUPFAM" id="SSF82657">
    <property type="entry name" value="BolA-like"/>
    <property type="match status" value="1"/>
</dbReference>
<comment type="caution">
    <text evidence="2">The sequence shown here is derived from an EMBL/GenBank/DDBJ whole genome shotgun (WGS) entry which is preliminary data.</text>
</comment>
<dbReference type="Pfam" id="PF01722">
    <property type="entry name" value="BolA"/>
    <property type="match status" value="1"/>
</dbReference>
<dbReference type="AlphaFoldDB" id="Q0EZJ6"/>
<dbReference type="RefSeq" id="WP_009850318.1">
    <property type="nucleotide sequence ID" value="NZ_DS022294.1"/>
</dbReference>
<proteinExistence type="inferred from homology"/>
<dbReference type="PANTHER" id="PTHR46230:SF7">
    <property type="entry name" value="BOLA-LIKE PROTEIN 1"/>
    <property type="match status" value="1"/>
</dbReference>
<dbReference type="Gene3D" id="3.30.300.90">
    <property type="entry name" value="BolA-like"/>
    <property type="match status" value="1"/>
</dbReference>
<dbReference type="GO" id="GO:0016226">
    <property type="term" value="P:iron-sulfur cluster assembly"/>
    <property type="evidence" value="ECO:0007669"/>
    <property type="project" value="TreeGrafter"/>
</dbReference>
<evidence type="ECO:0000313" key="2">
    <source>
        <dbReference type="EMBL" id="EAU54708.1"/>
    </source>
</evidence>
<accession>Q0EZJ6</accession>
<dbReference type="eggNOG" id="COG0271">
    <property type="taxonomic scope" value="Bacteria"/>
</dbReference>
<organism evidence="2 3">
    <name type="scientific">Mariprofundus ferrooxydans PV-1</name>
    <dbReference type="NCBI Taxonomy" id="314345"/>
    <lineage>
        <taxon>Bacteria</taxon>
        <taxon>Pseudomonadati</taxon>
        <taxon>Pseudomonadota</taxon>
        <taxon>Candidatius Mariprofundia</taxon>
        <taxon>Mariprofundales</taxon>
        <taxon>Mariprofundaceae</taxon>
        <taxon>Mariprofundus</taxon>
    </lineage>
</organism>
<reference evidence="2 3" key="1">
    <citation type="submission" date="2006-09" db="EMBL/GenBank/DDBJ databases">
        <authorList>
            <person name="Emerson D."/>
            <person name="Ferriera S."/>
            <person name="Johnson J."/>
            <person name="Kravitz S."/>
            <person name="Halpern A."/>
            <person name="Remington K."/>
            <person name="Beeson K."/>
            <person name="Tran B."/>
            <person name="Rogers Y.-H."/>
            <person name="Friedman R."/>
            <person name="Venter J.C."/>
        </authorList>
    </citation>
    <scope>NUCLEOTIDE SEQUENCE [LARGE SCALE GENOMIC DNA]</scope>
    <source>
        <strain evidence="2 3">PV-1</strain>
    </source>
</reference>
<dbReference type="InterPro" id="IPR002634">
    <property type="entry name" value="BolA"/>
</dbReference>
<dbReference type="PANTHER" id="PTHR46230">
    <property type="match status" value="1"/>
</dbReference>
<protein>
    <recommendedName>
        <fullName evidence="4">BolA family transcriptional regulator</fullName>
    </recommendedName>
</protein>
<dbReference type="FunCoup" id="Q0EZJ6">
    <property type="interactions" value="361"/>
</dbReference>
<dbReference type="STRING" id="314344.AL013_11835"/>
<dbReference type="InParanoid" id="Q0EZJ6"/>
<comment type="similarity">
    <text evidence="1">Belongs to the BolA/IbaG family.</text>
</comment>
<dbReference type="Proteomes" id="UP000005297">
    <property type="component" value="Unassembled WGS sequence"/>
</dbReference>
<evidence type="ECO:0008006" key="4">
    <source>
        <dbReference type="Google" id="ProtNLM"/>
    </source>
</evidence>
<sequence>MSNTVERIEQLLTEAFQPDSLSIEDESWKHAGHAGVREHGGGHYHVRITGEHFAGKSRLQCHRMVHQALASLFPKSIHALSIDIASRSAK</sequence>
<dbReference type="EMBL" id="AATS01000006">
    <property type="protein sequence ID" value="EAU54708.1"/>
    <property type="molecule type" value="Genomic_DNA"/>
</dbReference>
<keyword evidence="3" id="KW-1185">Reference proteome</keyword>
<dbReference type="OrthoDB" id="5296536at2"/>
<gene>
    <name evidence="2" type="ORF">SPV1_14029</name>
</gene>
<evidence type="ECO:0000256" key="1">
    <source>
        <dbReference type="RuleBase" id="RU003860"/>
    </source>
</evidence>
<dbReference type="HOGENOM" id="CLU_109462_2_1_0"/>
<name>Q0EZJ6_9PROT</name>
<evidence type="ECO:0000313" key="3">
    <source>
        <dbReference type="Proteomes" id="UP000005297"/>
    </source>
</evidence>
<dbReference type="PIRSF" id="PIRSF003113">
    <property type="entry name" value="BolA"/>
    <property type="match status" value="1"/>
</dbReference>